<proteinExistence type="predicted"/>
<dbReference type="GO" id="GO:0043625">
    <property type="term" value="C:delta DNA polymerase complex"/>
    <property type="evidence" value="ECO:0007669"/>
    <property type="project" value="InterPro"/>
</dbReference>
<sequence length="94" mass="10458">MPFFHLEGAGEPKDNQSKTITTFRHEKVTDTYVDEDGFTVTRTVPKLVETEEVVVVRPSSQRPVLKSSNTVNSKPSKSKVATGQPTISSFFTKK</sequence>
<name>A0A915CW30_9BILA</name>
<dbReference type="AlphaFoldDB" id="A0A915CW30"/>
<evidence type="ECO:0000313" key="3">
    <source>
        <dbReference type="WBParaSite" id="jg13273"/>
    </source>
</evidence>
<evidence type="ECO:0000313" key="2">
    <source>
        <dbReference type="Proteomes" id="UP000887574"/>
    </source>
</evidence>
<dbReference type="Pfam" id="PF09507">
    <property type="entry name" value="CDC27"/>
    <property type="match status" value="1"/>
</dbReference>
<dbReference type="Proteomes" id="UP000887574">
    <property type="component" value="Unplaced"/>
</dbReference>
<protein>
    <submittedName>
        <fullName evidence="3">DNA polymerase delta subunit 3</fullName>
    </submittedName>
</protein>
<accession>A0A915CW30</accession>
<feature type="region of interest" description="Disordered" evidence="1">
    <location>
        <begin position="58"/>
        <end position="94"/>
    </location>
</feature>
<reference evidence="3" key="1">
    <citation type="submission" date="2022-11" db="UniProtKB">
        <authorList>
            <consortium name="WormBaseParasite"/>
        </authorList>
    </citation>
    <scope>IDENTIFICATION</scope>
</reference>
<dbReference type="WBParaSite" id="jg13273">
    <property type="protein sequence ID" value="jg13273"/>
    <property type="gene ID" value="jg13273"/>
</dbReference>
<organism evidence="2 3">
    <name type="scientific">Ditylenchus dipsaci</name>
    <dbReference type="NCBI Taxonomy" id="166011"/>
    <lineage>
        <taxon>Eukaryota</taxon>
        <taxon>Metazoa</taxon>
        <taxon>Ecdysozoa</taxon>
        <taxon>Nematoda</taxon>
        <taxon>Chromadorea</taxon>
        <taxon>Rhabditida</taxon>
        <taxon>Tylenchina</taxon>
        <taxon>Tylenchomorpha</taxon>
        <taxon>Sphaerularioidea</taxon>
        <taxon>Anguinidae</taxon>
        <taxon>Anguininae</taxon>
        <taxon>Ditylenchus</taxon>
    </lineage>
</organism>
<feature type="compositionally biased region" description="Polar residues" evidence="1">
    <location>
        <begin position="66"/>
        <end position="94"/>
    </location>
</feature>
<evidence type="ECO:0000256" key="1">
    <source>
        <dbReference type="SAM" id="MobiDB-lite"/>
    </source>
</evidence>
<dbReference type="GO" id="GO:0006260">
    <property type="term" value="P:DNA replication"/>
    <property type="evidence" value="ECO:0007669"/>
    <property type="project" value="InterPro"/>
</dbReference>
<dbReference type="InterPro" id="IPR019038">
    <property type="entry name" value="POLD3"/>
</dbReference>
<keyword evidence="2" id="KW-1185">Reference proteome</keyword>